<dbReference type="Pfam" id="PF00787">
    <property type="entry name" value="PX"/>
    <property type="match status" value="1"/>
</dbReference>
<dbReference type="SUPFAM" id="SSF50044">
    <property type="entry name" value="SH3-domain"/>
    <property type="match status" value="2"/>
</dbReference>
<feature type="compositionally biased region" description="Basic and acidic residues" evidence="5">
    <location>
        <begin position="493"/>
        <end position="513"/>
    </location>
</feature>
<evidence type="ECO:0008006" key="10">
    <source>
        <dbReference type="Google" id="ProtNLM"/>
    </source>
</evidence>
<dbReference type="InterPro" id="IPR001683">
    <property type="entry name" value="PX_dom"/>
</dbReference>
<feature type="domain" description="SH3" evidence="6">
    <location>
        <begin position="38"/>
        <end position="102"/>
    </location>
</feature>
<feature type="domain" description="SH3" evidence="6">
    <location>
        <begin position="137"/>
        <end position="199"/>
    </location>
</feature>
<dbReference type="SUPFAM" id="SSF64268">
    <property type="entry name" value="PX domain"/>
    <property type="match status" value="1"/>
</dbReference>
<protein>
    <recommendedName>
        <fullName evidence="10">SH3 domain-containing protein</fullName>
    </recommendedName>
</protein>
<dbReference type="InterPro" id="IPR007763">
    <property type="entry name" value="NDUFA12"/>
</dbReference>
<evidence type="ECO:0000256" key="2">
    <source>
        <dbReference type="ARBA" id="ARBA00022443"/>
    </source>
</evidence>
<comment type="caution">
    <text evidence="8">The sequence shown here is derived from an EMBL/GenBank/DDBJ whole genome shotgun (WGS) entry which is preliminary data.</text>
</comment>
<dbReference type="CDD" id="cd11879">
    <property type="entry name" value="SH3_Bem1p_2"/>
    <property type="match status" value="1"/>
</dbReference>
<dbReference type="GO" id="GO:0045271">
    <property type="term" value="C:respiratory chain complex I"/>
    <property type="evidence" value="ECO:0007669"/>
    <property type="project" value="InterPro"/>
</dbReference>
<feature type="compositionally biased region" description="Polar residues" evidence="5">
    <location>
        <begin position="517"/>
        <end position="527"/>
    </location>
</feature>
<feature type="region of interest" description="Disordered" evidence="5">
    <location>
        <begin position="747"/>
        <end position="766"/>
    </location>
</feature>
<feature type="compositionally biased region" description="Polar residues" evidence="5">
    <location>
        <begin position="111"/>
        <end position="120"/>
    </location>
</feature>
<dbReference type="GO" id="GO:0005737">
    <property type="term" value="C:cytoplasm"/>
    <property type="evidence" value="ECO:0007669"/>
    <property type="project" value="TreeGrafter"/>
</dbReference>
<comment type="similarity">
    <text evidence="1">Belongs to the complex I NDUFA12 subunit family.</text>
</comment>
<accession>A0AAD6YTX2</accession>
<evidence type="ECO:0000256" key="5">
    <source>
        <dbReference type="SAM" id="MobiDB-lite"/>
    </source>
</evidence>
<evidence type="ECO:0000256" key="1">
    <source>
        <dbReference type="ARBA" id="ARBA00007355"/>
    </source>
</evidence>
<dbReference type="PANTHER" id="PTHR15706">
    <property type="entry name" value="SH3 MULTIPLE DOMAIN"/>
    <property type="match status" value="1"/>
</dbReference>
<organism evidence="8 9">
    <name type="scientific">Mycena pura</name>
    <dbReference type="NCBI Taxonomy" id="153505"/>
    <lineage>
        <taxon>Eukaryota</taxon>
        <taxon>Fungi</taxon>
        <taxon>Dikarya</taxon>
        <taxon>Basidiomycota</taxon>
        <taxon>Agaricomycotina</taxon>
        <taxon>Agaricomycetes</taxon>
        <taxon>Agaricomycetidae</taxon>
        <taxon>Agaricales</taxon>
        <taxon>Marasmiineae</taxon>
        <taxon>Mycenaceae</taxon>
        <taxon>Mycena</taxon>
    </lineage>
</organism>
<dbReference type="InterPro" id="IPR035550">
    <property type="entry name" value="Bem1/Scd2_PX"/>
</dbReference>
<dbReference type="Gene3D" id="3.10.20.90">
    <property type="entry name" value="Phosphatidylinositol 3-kinase Catalytic Subunit, Chain A, domain 1"/>
    <property type="match status" value="1"/>
</dbReference>
<feature type="compositionally biased region" description="Low complexity" evidence="5">
    <location>
        <begin position="554"/>
        <end position="572"/>
    </location>
</feature>
<dbReference type="Gene3D" id="3.30.1520.10">
    <property type="entry name" value="Phox-like domain"/>
    <property type="match status" value="1"/>
</dbReference>
<dbReference type="InterPro" id="IPR036871">
    <property type="entry name" value="PX_dom_sf"/>
</dbReference>
<dbReference type="InterPro" id="IPR035548">
    <property type="entry name" value="Bem1/Scd2_SH3_1"/>
</dbReference>
<evidence type="ECO:0000259" key="6">
    <source>
        <dbReference type="PROSITE" id="PS50002"/>
    </source>
</evidence>
<dbReference type="InterPro" id="IPR051228">
    <property type="entry name" value="NADPH_Oxidase/PX-Domain"/>
</dbReference>
<proteinExistence type="inferred from homology"/>
<feature type="compositionally biased region" description="Polar residues" evidence="5">
    <location>
        <begin position="756"/>
        <end position="766"/>
    </location>
</feature>
<dbReference type="Pfam" id="PF00018">
    <property type="entry name" value="SH3_1"/>
    <property type="match status" value="2"/>
</dbReference>
<feature type="region of interest" description="Disordered" evidence="5">
    <location>
        <begin position="111"/>
        <end position="133"/>
    </location>
</feature>
<dbReference type="Gene3D" id="2.30.30.40">
    <property type="entry name" value="SH3 Domains"/>
    <property type="match status" value="2"/>
</dbReference>
<keyword evidence="9" id="KW-1185">Reference proteome</keyword>
<dbReference type="InterPro" id="IPR035549">
    <property type="entry name" value="Bem1/Scd2_SH3_2"/>
</dbReference>
<dbReference type="Pfam" id="PF05071">
    <property type="entry name" value="NDUFA12"/>
    <property type="match status" value="1"/>
</dbReference>
<feature type="compositionally biased region" description="Polar residues" evidence="5">
    <location>
        <begin position="453"/>
        <end position="466"/>
    </location>
</feature>
<sequence>MKSIRKSLNGTKDGGIRSQISTPLPLPAVSKPASAITPPQKVIRALNDHRPQAPQELPFRKGDFFHVLRDVDSSGGAWYEAHNPVSGARGLVPRDKFEEFNKNNAALRTLNTSVQPQARQGGSPLEPSPLSPRTPKTQVFYAIVQHDFYAERADELDAKRGDAVTVVAQSNREWFVAKPIGRLGRPGLIPVSFVEIHDPATGKAITDINALMDRGDLPKVEDWKRAMFNYKQNSIALGVLDPVTSRQSVPNSPFMPQQSYPSPVPPEPAINVLSPSPHDQNYSKVSNTYNPPPPDVPEIQPDGILLSANVVSFHFEMEEYWFRIDAIFQPYSSLPGAPLPPARSLILFRVYNDFYDFQVTLLDTFPKEAGRNPPHPRILPYMPGPAEDVDDALTATRRTELDDYVNGLCDLSNVGAKYILEHAVVREFLAIKPGDVDSPIPPRVREIEALFGQGQNEQYNDTNEVQDSFGRLRVNDRQNDGSEYDEEGYQRSSQERHPFGRVEERRPSGDSNHRLHVQTQDVNQYSRAESPLGRSRSPPASRWQDNANTYNNAPPITSSPSTSSLLSNPVSTRSPSESVANIHHSPSISAANRQIAFVKIKIFDRVADDLVAIRVHPRVTHNELMDKVQARLGGEVANLKYRDSISNAFIGLDNDQQLRSWIEATFSMPSLQRYLRSIYRVGLRAWWRQLNYIGDAKSGRFVGIDQFGNKYFENYNAEEEVPGRQRWVDFAQVPPEWHSWISHIRKDPPNEDSVMKASQQPWQQKT</sequence>
<keyword evidence="3" id="KW-0677">Repeat</keyword>
<gene>
    <name evidence="8" type="ORF">GGX14DRAFT_616262</name>
</gene>
<evidence type="ECO:0000313" key="9">
    <source>
        <dbReference type="Proteomes" id="UP001219525"/>
    </source>
</evidence>
<dbReference type="InterPro" id="IPR036028">
    <property type="entry name" value="SH3-like_dom_sf"/>
</dbReference>
<dbReference type="EMBL" id="JARJCW010000002">
    <property type="protein sequence ID" value="KAJ7228986.1"/>
    <property type="molecule type" value="Genomic_DNA"/>
</dbReference>
<dbReference type="SMART" id="SM00326">
    <property type="entry name" value="SH3"/>
    <property type="match status" value="2"/>
</dbReference>
<evidence type="ECO:0000256" key="3">
    <source>
        <dbReference type="ARBA" id="ARBA00022737"/>
    </source>
</evidence>
<dbReference type="PROSITE" id="PS50195">
    <property type="entry name" value="PX"/>
    <property type="match status" value="1"/>
</dbReference>
<keyword evidence="2 4" id="KW-0728">SH3 domain</keyword>
<feature type="domain" description="PX" evidence="7">
    <location>
        <begin position="300"/>
        <end position="436"/>
    </location>
</feature>
<feature type="compositionally biased region" description="Polar residues" evidence="5">
    <location>
        <begin position="1"/>
        <end position="10"/>
    </location>
</feature>
<dbReference type="CDD" id="cd11878">
    <property type="entry name" value="SH3_Bem1p_1"/>
    <property type="match status" value="1"/>
</dbReference>
<dbReference type="AlphaFoldDB" id="A0AAD6YTX2"/>
<evidence type="ECO:0000259" key="7">
    <source>
        <dbReference type="PROSITE" id="PS50195"/>
    </source>
</evidence>
<evidence type="ECO:0000256" key="4">
    <source>
        <dbReference type="PROSITE-ProRule" id="PRU00192"/>
    </source>
</evidence>
<name>A0AAD6YTX2_9AGAR</name>
<dbReference type="Proteomes" id="UP001219525">
    <property type="component" value="Unassembled WGS sequence"/>
</dbReference>
<dbReference type="SUPFAM" id="SSF54277">
    <property type="entry name" value="CAD &amp; PB1 domains"/>
    <property type="match status" value="1"/>
</dbReference>
<feature type="compositionally biased region" description="Polar residues" evidence="5">
    <location>
        <begin position="543"/>
        <end position="552"/>
    </location>
</feature>
<dbReference type="GO" id="GO:0035091">
    <property type="term" value="F:phosphatidylinositol binding"/>
    <property type="evidence" value="ECO:0007669"/>
    <property type="project" value="InterPro"/>
</dbReference>
<feature type="region of interest" description="Disordered" evidence="5">
    <location>
        <begin position="1"/>
        <end position="35"/>
    </location>
</feature>
<dbReference type="PANTHER" id="PTHR15706:SF2">
    <property type="entry name" value="SH3 AND PX DOMAIN-CONTAINING PROTEIN 2A"/>
    <property type="match status" value="1"/>
</dbReference>
<dbReference type="PROSITE" id="PS50002">
    <property type="entry name" value="SH3"/>
    <property type="match status" value="2"/>
</dbReference>
<evidence type="ECO:0000313" key="8">
    <source>
        <dbReference type="EMBL" id="KAJ7228986.1"/>
    </source>
</evidence>
<dbReference type="CDD" id="cd06890">
    <property type="entry name" value="PX_Bem1p"/>
    <property type="match status" value="1"/>
</dbReference>
<feature type="region of interest" description="Disordered" evidence="5">
    <location>
        <begin position="451"/>
        <end position="579"/>
    </location>
</feature>
<dbReference type="InterPro" id="IPR001452">
    <property type="entry name" value="SH3_domain"/>
</dbReference>
<reference evidence="8" key="1">
    <citation type="submission" date="2023-03" db="EMBL/GenBank/DDBJ databases">
        <title>Massive genome expansion in bonnet fungi (Mycena s.s.) driven by repeated elements and novel gene families across ecological guilds.</title>
        <authorList>
            <consortium name="Lawrence Berkeley National Laboratory"/>
            <person name="Harder C.B."/>
            <person name="Miyauchi S."/>
            <person name="Viragh M."/>
            <person name="Kuo A."/>
            <person name="Thoen E."/>
            <person name="Andreopoulos B."/>
            <person name="Lu D."/>
            <person name="Skrede I."/>
            <person name="Drula E."/>
            <person name="Henrissat B."/>
            <person name="Morin E."/>
            <person name="Kohler A."/>
            <person name="Barry K."/>
            <person name="LaButti K."/>
            <person name="Morin E."/>
            <person name="Salamov A."/>
            <person name="Lipzen A."/>
            <person name="Mereny Z."/>
            <person name="Hegedus B."/>
            <person name="Baldrian P."/>
            <person name="Stursova M."/>
            <person name="Weitz H."/>
            <person name="Taylor A."/>
            <person name="Grigoriev I.V."/>
            <person name="Nagy L.G."/>
            <person name="Martin F."/>
            <person name="Kauserud H."/>
        </authorList>
    </citation>
    <scope>NUCLEOTIDE SEQUENCE</scope>
    <source>
        <strain evidence="8">9144</strain>
    </source>
</reference>